<evidence type="ECO:0000256" key="2">
    <source>
        <dbReference type="ARBA" id="ARBA00023186"/>
    </source>
</evidence>
<name>A0A934KTZ9_9FLAO</name>
<keyword evidence="2 3" id="KW-0143">Chaperone</keyword>
<accession>A0A934KTZ9</accession>
<dbReference type="GO" id="GO:0016151">
    <property type="term" value="F:nickel cation binding"/>
    <property type="evidence" value="ECO:0007669"/>
    <property type="project" value="UniProtKB-UniRule"/>
</dbReference>
<proteinExistence type="inferred from homology"/>
<comment type="caution">
    <text evidence="4">The sequence shown here is derived from an EMBL/GenBank/DDBJ whole genome shotgun (WGS) entry which is preliminary data.</text>
</comment>
<sequence>MKINALLSLLHVADPNLPIGGFSHSNGLETYVQNNLVTDQESTLLFLQKMMKNNILHNDASYVKLVYHALEANDFNQVIFLDSECTALKSPKEIREGSHKLGTRLFKIFRSKNEHPLLKELESYIASNKEVANYAVIYSIVCFISEISLEETLTAFYFSTASGIITNAVKLVPLGQLQGQEILFKIQEEIEDWVHQTIALDRDLVGISNVGFDLRSMQHERLYSRLYMS</sequence>
<dbReference type="GO" id="GO:0005737">
    <property type="term" value="C:cytoplasm"/>
    <property type="evidence" value="ECO:0007669"/>
    <property type="project" value="UniProtKB-SubCell"/>
</dbReference>
<comment type="function">
    <text evidence="3">Required for maturation of urease via the functional incorporation of the urease nickel metallocenter.</text>
</comment>
<protein>
    <recommendedName>
        <fullName evidence="3">Urease accessory protein UreF</fullName>
    </recommendedName>
</protein>
<dbReference type="Proteomes" id="UP000662373">
    <property type="component" value="Unassembled WGS sequence"/>
</dbReference>
<dbReference type="EMBL" id="JAEHJZ010000036">
    <property type="protein sequence ID" value="MBJ7882005.1"/>
    <property type="molecule type" value="Genomic_DNA"/>
</dbReference>
<dbReference type="AlphaFoldDB" id="A0A934KTZ9"/>
<evidence type="ECO:0000313" key="5">
    <source>
        <dbReference type="Proteomes" id="UP000662373"/>
    </source>
</evidence>
<dbReference type="Gene3D" id="1.10.4190.10">
    <property type="entry name" value="Urease accessory protein UreF"/>
    <property type="match status" value="1"/>
</dbReference>
<keyword evidence="5" id="KW-1185">Reference proteome</keyword>
<dbReference type="PANTHER" id="PTHR33620:SF1">
    <property type="entry name" value="UREASE ACCESSORY PROTEIN F"/>
    <property type="match status" value="1"/>
</dbReference>
<dbReference type="PANTHER" id="PTHR33620">
    <property type="entry name" value="UREASE ACCESSORY PROTEIN F"/>
    <property type="match status" value="1"/>
</dbReference>
<keyword evidence="1 3" id="KW-0996">Nickel insertion</keyword>
<dbReference type="HAMAP" id="MF_01385">
    <property type="entry name" value="UreF"/>
    <property type="match status" value="1"/>
</dbReference>
<organism evidence="4 5">
    <name type="scientific">Gelidibacter salicanalis</name>
    <dbReference type="NCBI Taxonomy" id="291193"/>
    <lineage>
        <taxon>Bacteria</taxon>
        <taxon>Pseudomonadati</taxon>
        <taxon>Bacteroidota</taxon>
        <taxon>Flavobacteriia</taxon>
        <taxon>Flavobacteriales</taxon>
        <taxon>Flavobacteriaceae</taxon>
        <taxon>Gelidibacter</taxon>
    </lineage>
</organism>
<dbReference type="PIRSF" id="PIRSF009467">
    <property type="entry name" value="Ureas_acces_UreF"/>
    <property type="match status" value="1"/>
</dbReference>
<dbReference type="InterPro" id="IPR002639">
    <property type="entry name" value="UreF"/>
</dbReference>
<evidence type="ECO:0000256" key="3">
    <source>
        <dbReference type="HAMAP-Rule" id="MF_01385"/>
    </source>
</evidence>
<dbReference type="RefSeq" id="WP_199601316.1">
    <property type="nucleotide sequence ID" value="NZ_JAEHJZ010000036.1"/>
</dbReference>
<comment type="subcellular location">
    <subcellularLocation>
        <location evidence="3">Cytoplasm</location>
    </subcellularLocation>
</comment>
<gene>
    <name evidence="3" type="primary">ureF</name>
    <name evidence="4" type="ORF">JEM65_15320</name>
</gene>
<reference evidence="4 5" key="1">
    <citation type="submission" date="2020-09" db="EMBL/GenBank/DDBJ databases">
        <title>Draft genome of Gelidibacter salicanalis PAMC21136.</title>
        <authorList>
            <person name="Park H."/>
        </authorList>
    </citation>
    <scope>NUCLEOTIDE SEQUENCE [LARGE SCALE GENOMIC DNA]</scope>
    <source>
        <strain evidence="4 5">PAMC21136</strain>
    </source>
</reference>
<evidence type="ECO:0000256" key="1">
    <source>
        <dbReference type="ARBA" id="ARBA00022988"/>
    </source>
</evidence>
<comment type="similarity">
    <text evidence="3">Belongs to the UreF family.</text>
</comment>
<dbReference type="Pfam" id="PF01730">
    <property type="entry name" value="UreF"/>
    <property type="match status" value="1"/>
</dbReference>
<evidence type="ECO:0000313" key="4">
    <source>
        <dbReference type="EMBL" id="MBJ7882005.1"/>
    </source>
</evidence>
<dbReference type="InterPro" id="IPR038277">
    <property type="entry name" value="UreF_sf"/>
</dbReference>
<keyword evidence="3" id="KW-0963">Cytoplasm</keyword>
<comment type="subunit">
    <text evidence="3">UreD, UreF and UreG form a complex that acts as a GTP-hydrolysis-dependent molecular chaperone, activating the urease apoprotein by helping to assemble the nickel containing metallocenter of UreC. The UreE protein probably delivers the nickel.</text>
</comment>